<evidence type="ECO:0000313" key="14">
    <source>
        <dbReference type="Proteomes" id="UP000215595"/>
    </source>
</evidence>
<dbReference type="GO" id="GO:0055070">
    <property type="term" value="P:copper ion homeostasis"/>
    <property type="evidence" value="ECO:0007669"/>
    <property type="project" value="TreeGrafter"/>
</dbReference>
<dbReference type="SUPFAM" id="SSF55008">
    <property type="entry name" value="HMA, heavy metal-associated domain"/>
    <property type="match status" value="1"/>
</dbReference>
<feature type="transmembrane region" description="Helical" evidence="10">
    <location>
        <begin position="93"/>
        <end position="115"/>
    </location>
</feature>
<evidence type="ECO:0000256" key="7">
    <source>
        <dbReference type="ARBA" id="ARBA00022967"/>
    </source>
</evidence>
<dbReference type="InterPro" id="IPR023299">
    <property type="entry name" value="ATPase_P-typ_cyto_dom_N"/>
</dbReference>
<keyword evidence="4 10" id="KW-0479">Metal-binding</keyword>
<evidence type="ECO:0000256" key="6">
    <source>
        <dbReference type="ARBA" id="ARBA00022840"/>
    </source>
</evidence>
<dbReference type="InterPro" id="IPR059000">
    <property type="entry name" value="ATPase_P-type_domA"/>
</dbReference>
<dbReference type="InterPro" id="IPR027256">
    <property type="entry name" value="P-typ_ATPase_IB"/>
</dbReference>
<organism evidence="13 14">
    <name type="scientific">Brevundimonas subvibrioides</name>
    <dbReference type="NCBI Taxonomy" id="74313"/>
    <lineage>
        <taxon>Bacteria</taxon>
        <taxon>Pseudomonadati</taxon>
        <taxon>Pseudomonadota</taxon>
        <taxon>Alphaproteobacteria</taxon>
        <taxon>Caulobacterales</taxon>
        <taxon>Caulobacteraceae</taxon>
        <taxon>Brevundimonas</taxon>
    </lineage>
</organism>
<evidence type="ECO:0000256" key="5">
    <source>
        <dbReference type="ARBA" id="ARBA00022741"/>
    </source>
</evidence>
<protein>
    <recommendedName>
        <fullName evidence="12">HMA domain-containing protein</fullName>
    </recommendedName>
</protein>
<keyword evidence="9 10" id="KW-0472">Membrane</keyword>
<evidence type="ECO:0000256" key="4">
    <source>
        <dbReference type="ARBA" id="ARBA00022723"/>
    </source>
</evidence>
<evidence type="ECO:0000256" key="11">
    <source>
        <dbReference type="SAM" id="MobiDB-lite"/>
    </source>
</evidence>
<feature type="transmembrane region" description="Helical" evidence="10">
    <location>
        <begin position="343"/>
        <end position="362"/>
    </location>
</feature>
<evidence type="ECO:0000259" key="12">
    <source>
        <dbReference type="PROSITE" id="PS50846"/>
    </source>
</evidence>
<dbReference type="InterPro" id="IPR001757">
    <property type="entry name" value="P_typ_ATPase"/>
</dbReference>
<evidence type="ECO:0000256" key="1">
    <source>
        <dbReference type="ARBA" id="ARBA00004127"/>
    </source>
</evidence>
<dbReference type="GO" id="GO:0016887">
    <property type="term" value="F:ATP hydrolysis activity"/>
    <property type="evidence" value="ECO:0007669"/>
    <property type="project" value="InterPro"/>
</dbReference>
<dbReference type="NCBIfam" id="TIGR01525">
    <property type="entry name" value="ATPase-IB_hvy"/>
    <property type="match status" value="1"/>
</dbReference>
<dbReference type="InterPro" id="IPR006121">
    <property type="entry name" value="HMA_dom"/>
</dbReference>
<dbReference type="PANTHER" id="PTHR43520:SF8">
    <property type="entry name" value="P-TYPE CU(+) TRANSPORTER"/>
    <property type="match status" value="1"/>
</dbReference>
<comment type="subcellular location">
    <subcellularLocation>
        <location evidence="10">Cell membrane</location>
    </subcellularLocation>
    <subcellularLocation>
        <location evidence="1">Endomembrane system</location>
        <topology evidence="1">Multi-pass membrane protein</topology>
    </subcellularLocation>
</comment>
<keyword evidence="10" id="KW-1003">Cell membrane</keyword>
<dbReference type="PROSITE" id="PS50846">
    <property type="entry name" value="HMA_2"/>
    <property type="match status" value="1"/>
</dbReference>
<dbReference type="SUPFAM" id="SSF81653">
    <property type="entry name" value="Calcium ATPase, transduction domain A"/>
    <property type="match status" value="1"/>
</dbReference>
<keyword evidence="8 10" id="KW-1133">Transmembrane helix</keyword>
<feature type="transmembrane region" description="Helical" evidence="10">
    <location>
        <begin position="162"/>
        <end position="180"/>
    </location>
</feature>
<dbReference type="Gene3D" id="2.70.150.10">
    <property type="entry name" value="Calcium-transporting ATPase, cytoplasmic transduction domain A"/>
    <property type="match status" value="1"/>
</dbReference>
<keyword evidence="7" id="KW-1278">Translocase</keyword>
<dbReference type="InterPro" id="IPR036412">
    <property type="entry name" value="HAD-like_sf"/>
</dbReference>
<feature type="transmembrane region" description="Helical" evidence="10">
    <location>
        <begin position="186"/>
        <end position="204"/>
    </location>
</feature>
<dbReference type="InterPro" id="IPR018303">
    <property type="entry name" value="ATPase_P-typ_P_site"/>
</dbReference>
<dbReference type="PROSITE" id="PS00154">
    <property type="entry name" value="ATPASE_E1_E2"/>
    <property type="match status" value="1"/>
</dbReference>
<dbReference type="PANTHER" id="PTHR43520">
    <property type="entry name" value="ATP7, ISOFORM B"/>
    <property type="match status" value="1"/>
</dbReference>
<dbReference type="GO" id="GO:0043682">
    <property type="term" value="F:P-type divalent copper transporter activity"/>
    <property type="evidence" value="ECO:0007669"/>
    <property type="project" value="TreeGrafter"/>
</dbReference>
<evidence type="ECO:0000313" key="13">
    <source>
        <dbReference type="EMBL" id="OYX32630.1"/>
    </source>
</evidence>
<dbReference type="InterPro" id="IPR036163">
    <property type="entry name" value="HMA_dom_sf"/>
</dbReference>
<feature type="transmembrane region" description="Helical" evidence="10">
    <location>
        <begin position="368"/>
        <end position="391"/>
    </location>
</feature>
<evidence type="ECO:0000256" key="10">
    <source>
        <dbReference type="RuleBase" id="RU362081"/>
    </source>
</evidence>
<feature type="domain" description="HMA" evidence="12">
    <location>
        <begin position="6"/>
        <end position="72"/>
    </location>
</feature>
<feature type="transmembrane region" description="Helical" evidence="10">
    <location>
        <begin position="121"/>
        <end position="141"/>
    </location>
</feature>
<gene>
    <name evidence="13" type="ORF">B7Z01_10725</name>
</gene>
<evidence type="ECO:0000256" key="3">
    <source>
        <dbReference type="ARBA" id="ARBA00022692"/>
    </source>
</evidence>
<dbReference type="InterPro" id="IPR023214">
    <property type="entry name" value="HAD_sf"/>
</dbReference>
<evidence type="ECO:0000256" key="2">
    <source>
        <dbReference type="ARBA" id="ARBA00006024"/>
    </source>
</evidence>
<dbReference type="Pfam" id="PF00702">
    <property type="entry name" value="Hydrolase"/>
    <property type="match status" value="1"/>
</dbReference>
<comment type="similarity">
    <text evidence="2 10">Belongs to the cation transport ATPase (P-type) (TC 3.A.3) family. Type IB subfamily.</text>
</comment>
<feature type="transmembrane region" description="Helical" evidence="10">
    <location>
        <begin position="658"/>
        <end position="674"/>
    </location>
</feature>
<dbReference type="GO" id="GO:0005886">
    <property type="term" value="C:plasma membrane"/>
    <property type="evidence" value="ECO:0007669"/>
    <property type="project" value="UniProtKB-SubCell"/>
</dbReference>
<dbReference type="Gene3D" id="3.30.70.100">
    <property type="match status" value="1"/>
</dbReference>
<dbReference type="SUPFAM" id="SSF56784">
    <property type="entry name" value="HAD-like"/>
    <property type="match status" value="1"/>
</dbReference>
<keyword evidence="5 10" id="KW-0547">Nucleotide-binding</keyword>
<keyword evidence="3 10" id="KW-0812">Transmembrane</keyword>
<dbReference type="NCBIfam" id="TIGR01494">
    <property type="entry name" value="ATPase_P-type"/>
    <property type="match status" value="1"/>
</dbReference>
<evidence type="ECO:0000256" key="8">
    <source>
        <dbReference type="ARBA" id="ARBA00022989"/>
    </source>
</evidence>
<dbReference type="GO" id="GO:0012505">
    <property type="term" value="C:endomembrane system"/>
    <property type="evidence" value="ECO:0007669"/>
    <property type="project" value="UniProtKB-SubCell"/>
</dbReference>
<dbReference type="PRINTS" id="PR00119">
    <property type="entry name" value="CATATPASE"/>
</dbReference>
<dbReference type="GO" id="GO:0005524">
    <property type="term" value="F:ATP binding"/>
    <property type="evidence" value="ECO:0007669"/>
    <property type="project" value="UniProtKB-UniRule"/>
</dbReference>
<evidence type="ECO:0000256" key="9">
    <source>
        <dbReference type="ARBA" id="ARBA00023136"/>
    </source>
</evidence>
<feature type="region of interest" description="Disordered" evidence="11">
    <location>
        <begin position="740"/>
        <end position="777"/>
    </location>
</feature>
<name>A0A258FJ64_9CAUL</name>
<dbReference type="AlphaFoldDB" id="A0A258FJ64"/>
<dbReference type="InterPro" id="IPR008250">
    <property type="entry name" value="ATPase_P-typ_transduc_dom_A_sf"/>
</dbReference>
<dbReference type="Proteomes" id="UP000215595">
    <property type="component" value="Unassembled WGS sequence"/>
</dbReference>
<dbReference type="Pfam" id="PF00122">
    <property type="entry name" value="E1-E2_ATPase"/>
    <property type="match status" value="1"/>
</dbReference>
<reference evidence="13 14" key="1">
    <citation type="submission" date="2017-03" db="EMBL/GenBank/DDBJ databases">
        <title>Lifting the veil on microbial sulfur biogeochemistry in mining wastewaters.</title>
        <authorList>
            <person name="Kantor R.S."/>
            <person name="Colenbrander Nelson T."/>
            <person name="Marshall S."/>
            <person name="Bennett D."/>
            <person name="Apte S."/>
            <person name="Camacho D."/>
            <person name="Thomas B.C."/>
            <person name="Warren L.A."/>
            <person name="Banfield J.F."/>
        </authorList>
    </citation>
    <scope>NUCLEOTIDE SEQUENCE [LARGE SCALE GENOMIC DNA]</scope>
    <source>
        <strain evidence="13">32-69-9</strain>
    </source>
</reference>
<keyword evidence="6 10" id="KW-0067">ATP-binding</keyword>
<accession>A0A258FJ64</accession>
<dbReference type="EMBL" id="NCEB01000021">
    <property type="protein sequence ID" value="OYX32630.1"/>
    <property type="molecule type" value="Genomic_DNA"/>
</dbReference>
<comment type="caution">
    <text evidence="13">The sequence shown here is derived from an EMBL/GenBank/DDBJ whole genome shotgun (WGS) entry which is preliminary data.</text>
</comment>
<dbReference type="CDD" id="cd00371">
    <property type="entry name" value="HMA"/>
    <property type="match status" value="1"/>
</dbReference>
<dbReference type="Gene3D" id="3.40.50.1000">
    <property type="entry name" value="HAD superfamily/HAD-like"/>
    <property type="match status" value="1"/>
</dbReference>
<dbReference type="GO" id="GO:0005507">
    <property type="term" value="F:copper ion binding"/>
    <property type="evidence" value="ECO:0007669"/>
    <property type="project" value="TreeGrafter"/>
</dbReference>
<feature type="region of interest" description="Disordered" evidence="11">
    <location>
        <begin position="709"/>
        <end position="728"/>
    </location>
</feature>
<dbReference type="Gene3D" id="3.40.1110.10">
    <property type="entry name" value="Calcium-transporting ATPase, cytoplasmic domain N"/>
    <property type="match status" value="1"/>
</dbReference>
<sequence length="777" mass="80451">MSLDRRQQLFAVEGLFCGGCARGLERRLSDTPGVVLARVHHLSASALVRWTPGRCDVERLGAIVRQAGYRLIERVDPQDAVDRFDGQVRQLTLRLAVSAAFGMWSMAAAIVLYVTPSLAPHVAWALALASGVLALPALIYGGWDIGRMAIRSIKLRAPGLDLLVSVGVCGAVAASAVQLLAHDRHVYFDTAVMLVTLLLAGRLVETHIRRGAAQAVVAMGRLFDDTASVWRGAEGWRDTPGSDLRVGDRVRIAAGGVATVDGLIEAGESRLNEAVLNGESAPRPVGPGDRLSAGAVNLDRAVEVTVDREPGDRDVDRMGGRVAVELAARGASEDRIARLAGRLTQALLASAALVLLATLALTGNLGEALMRGLVLLLAACPCALALAAPLAQARLATTAARHGLRFSDPGVVERLSGLRAVILDKTGTLTMGRPSVVAVVPRPGWTSEQVLVLAARAETGVAHALARAIVAAAPILNGVGTGGRRLDRGAETTLADGTHIHVGGAPGDQDQTRLRVTVDGRTAGDLILADALDPGAVEGVARLRRRGLRVVMATGDAEGPALAVARQIGLDRAAVHYGCTPADKADRVRELPGPVLFVGDGVNDAPALTAAACGVSVARAHPSATATAAIAILEGGLERVDVALTLAADTRRIIRQNIVLAVGYNVVVLPLAALGLLTPLGAAAAMTASSLLVMLNVLRPRAAGGLAATTLDRGGSRPMSAVSRSVGPVFSRQPADLELSSAKRPLGSAGPVPGGVTPVPPGQRHALNRQSRPRPTR</sequence>
<proteinExistence type="inferred from homology"/>